<dbReference type="EMBL" id="UHJL01000001">
    <property type="protein sequence ID" value="SUQ19093.1"/>
    <property type="molecule type" value="Genomic_DNA"/>
</dbReference>
<dbReference type="Pfam" id="PF19268">
    <property type="entry name" value="CIS_TMP"/>
    <property type="match status" value="2"/>
</dbReference>
<dbReference type="Proteomes" id="UP000255423">
    <property type="component" value="Unassembled WGS sequence"/>
</dbReference>
<evidence type="ECO:0000313" key="2">
    <source>
        <dbReference type="Proteomes" id="UP000255423"/>
    </source>
</evidence>
<reference evidence="1 2" key="1">
    <citation type="submission" date="2017-08" db="EMBL/GenBank/DDBJ databases">
        <authorList>
            <person name="de Groot N.N."/>
        </authorList>
    </citation>
    <scope>NUCLEOTIDE SEQUENCE [LARGE SCALE GENOMIC DNA]</scope>
    <source>
        <strain evidence="1 2">HM2</strain>
    </source>
</reference>
<evidence type="ECO:0000313" key="1">
    <source>
        <dbReference type="EMBL" id="SUQ19093.1"/>
    </source>
</evidence>
<dbReference type="InterPro" id="IPR045538">
    <property type="entry name" value="CIS_TMP"/>
</dbReference>
<accession>A0A380RU40</accession>
<protein>
    <submittedName>
        <fullName evidence="1">Uncharacterized protein</fullName>
    </submittedName>
</protein>
<name>A0A380RU40_FIBSU</name>
<dbReference type="RefSeq" id="WP_109571847.1">
    <property type="nucleotide sequence ID" value="NZ_UHJL01000001.1"/>
</dbReference>
<gene>
    <name evidence="1" type="ORF">SAMN05661053_0319</name>
</gene>
<organism evidence="1 2">
    <name type="scientific">Fibrobacter succinogenes</name>
    <name type="common">Bacteroides succinogenes</name>
    <dbReference type="NCBI Taxonomy" id="833"/>
    <lineage>
        <taxon>Bacteria</taxon>
        <taxon>Pseudomonadati</taxon>
        <taxon>Fibrobacterota</taxon>
        <taxon>Fibrobacteria</taxon>
        <taxon>Fibrobacterales</taxon>
        <taxon>Fibrobacteraceae</taxon>
        <taxon>Fibrobacter</taxon>
    </lineage>
</organism>
<sequence>MSESLNIIENLNLNISVEDSSLPVATERELYSFAHGALIETLDKSLAEVNVDGDVTLDSLTIDLNVDAQGDVFRQIADALRNALKSKLGSAVFKAQSKPVTTMLADVYRQHMPIDKSSVLEHRFDALAESWEAEHQGQKFNPLAFSESVIKKMQAENPQMDIQQIAYVVYQRILQMKNAKSARTPDKNPRNSEQDLAKTAYEIMDSGLVLLAPYLPALFERTGCIEKGVFANEESQRKALAVLKYAAYGKYAEPPKDAALMNLLCNLPVTPVLYADELPKVSDSEKELIDSLLNAVIANWKAVGHMSPDGLRGTYFVRNGTLETAGASDMLTVETKTFDILLDKLPWGYSMIKHSWMKKVLNVKWR</sequence>
<proteinExistence type="predicted"/>
<dbReference type="AlphaFoldDB" id="A0A380RU40"/>